<evidence type="ECO:0000313" key="2">
    <source>
        <dbReference type="EMBL" id="MFD2181099.1"/>
    </source>
</evidence>
<dbReference type="Proteomes" id="UP001597314">
    <property type="component" value="Unassembled WGS sequence"/>
</dbReference>
<organism evidence="2 3">
    <name type="scientific">Rhodoplanes azumiensis</name>
    <dbReference type="NCBI Taxonomy" id="1897628"/>
    <lineage>
        <taxon>Bacteria</taxon>
        <taxon>Pseudomonadati</taxon>
        <taxon>Pseudomonadota</taxon>
        <taxon>Alphaproteobacteria</taxon>
        <taxon>Hyphomicrobiales</taxon>
        <taxon>Nitrobacteraceae</taxon>
        <taxon>Rhodoplanes</taxon>
    </lineage>
</organism>
<dbReference type="RefSeq" id="WP_378476293.1">
    <property type="nucleotide sequence ID" value="NZ_JBHUIW010000002.1"/>
</dbReference>
<reference evidence="3" key="1">
    <citation type="journal article" date="2019" name="Int. J. Syst. Evol. Microbiol.">
        <title>The Global Catalogue of Microorganisms (GCM) 10K type strain sequencing project: providing services to taxonomists for standard genome sequencing and annotation.</title>
        <authorList>
            <consortium name="The Broad Institute Genomics Platform"/>
            <consortium name="The Broad Institute Genome Sequencing Center for Infectious Disease"/>
            <person name="Wu L."/>
            <person name="Ma J."/>
        </authorList>
    </citation>
    <scope>NUCLEOTIDE SEQUENCE [LARGE SCALE GENOMIC DNA]</scope>
    <source>
        <strain evidence="3">CGMCC 1.6774</strain>
    </source>
</reference>
<sequence length="107" mass="11813">MVLAFDTLGYAKRLRDGGVPEPQAEAHAEAARDYIMVELVTKNDLAAAVESLRHDMDARFENVHLQLDVLRRDVDAKIERLGLQLTIRLGALMVAGLGALAVILRLH</sequence>
<evidence type="ECO:0008006" key="4">
    <source>
        <dbReference type="Google" id="ProtNLM"/>
    </source>
</evidence>
<name>A0ABW5AGT8_9BRAD</name>
<feature type="transmembrane region" description="Helical" evidence="1">
    <location>
        <begin position="85"/>
        <end position="104"/>
    </location>
</feature>
<accession>A0ABW5AGT8</accession>
<gene>
    <name evidence="2" type="ORF">ACFSOX_02950</name>
</gene>
<keyword evidence="1" id="KW-1133">Transmembrane helix</keyword>
<keyword evidence="3" id="KW-1185">Reference proteome</keyword>
<proteinExistence type="predicted"/>
<comment type="caution">
    <text evidence="2">The sequence shown here is derived from an EMBL/GenBank/DDBJ whole genome shotgun (WGS) entry which is preliminary data.</text>
</comment>
<dbReference type="EMBL" id="JBHUIW010000002">
    <property type="protein sequence ID" value="MFD2181099.1"/>
    <property type="molecule type" value="Genomic_DNA"/>
</dbReference>
<evidence type="ECO:0000256" key="1">
    <source>
        <dbReference type="SAM" id="Phobius"/>
    </source>
</evidence>
<keyword evidence="1" id="KW-0472">Membrane</keyword>
<keyword evidence="1" id="KW-0812">Transmembrane</keyword>
<protein>
    <recommendedName>
        <fullName evidence="4">DUF1640 domain-containing protein</fullName>
    </recommendedName>
</protein>
<evidence type="ECO:0000313" key="3">
    <source>
        <dbReference type="Proteomes" id="UP001597314"/>
    </source>
</evidence>